<gene>
    <name evidence="2" type="ORF">SAMN04487905_102387</name>
</gene>
<keyword evidence="1" id="KW-0472">Membrane</keyword>
<accession>A0A1H0QT98</accession>
<dbReference type="EMBL" id="FNJR01000002">
    <property type="protein sequence ID" value="SDP20561.1"/>
    <property type="molecule type" value="Genomic_DNA"/>
</dbReference>
<dbReference type="STRING" id="405564.SAMN04487905_102387"/>
<feature type="transmembrane region" description="Helical" evidence="1">
    <location>
        <begin position="16"/>
        <end position="34"/>
    </location>
</feature>
<keyword evidence="3" id="KW-1185">Reference proteome</keyword>
<protein>
    <submittedName>
        <fullName evidence="2">Uncharacterized protein</fullName>
    </submittedName>
</protein>
<evidence type="ECO:0000256" key="1">
    <source>
        <dbReference type="SAM" id="Phobius"/>
    </source>
</evidence>
<keyword evidence="1" id="KW-0812">Transmembrane</keyword>
<proteinExistence type="predicted"/>
<dbReference type="AlphaFoldDB" id="A0A1H0QT98"/>
<sequence>MGRDNKVFQSLSRREHFWRIVGAMPGPAGVLAMNLLNFPIWLELSTASVVLAGSVFLLRRFTTMESAATGPMRPEKWRFGFPDRSTLRPGKYRSGRTGDGI</sequence>
<keyword evidence="1" id="KW-1133">Transmembrane helix</keyword>
<evidence type="ECO:0000313" key="3">
    <source>
        <dbReference type="Proteomes" id="UP000199497"/>
    </source>
</evidence>
<feature type="transmembrane region" description="Helical" evidence="1">
    <location>
        <begin position="40"/>
        <end position="58"/>
    </location>
</feature>
<dbReference type="OrthoDB" id="5193303at2"/>
<reference evidence="3" key="1">
    <citation type="submission" date="2016-10" db="EMBL/GenBank/DDBJ databases">
        <authorList>
            <person name="Varghese N."/>
            <person name="Submissions S."/>
        </authorList>
    </citation>
    <scope>NUCLEOTIDE SEQUENCE [LARGE SCALE GENOMIC DNA]</scope>
    <source>
        <strain evidence="3">DSM 46732</strain>
    </source>
</reference>
<organism evidence="2 3">
    <name type="scientific">Actinopolyspora xinjiangensis</name>
    <dbReference type="NCBI Taxonomy" id="405564"/>
    <lineage>
        <taxon>Bacteria</taxon>
        <taxon>Bacillati</taxon>
        <taxon>Actinomycetota</taxon>
        <taxon>Actinomycetes</taxon>
        <taxon>Actinopolysporales</taxon>
        <taxon>Actinopolysporaceae</taxon>
        <taxon>Actinopolyspora</taxon>
    </lineage>
</organism>
<name>A0A1H0QT98_9ACTN</name>
<dbReference type="RefSeq" id="WP_092598187.1">
    <property type="nucleotide sequence ID" value="NZ_FNJR01000002.1"/>
</dbReference>
<evidence type="ECO:0000313" key="2">
    <source>
        <dbReference type="EMBL" id="SDP20561.1"/>
    </source>
</evidence>
<dbReference type="Proteomes" id="UP000199497">
    <property type="component" value="Unassembled WGS sequence"/>
</dbReference>